<evidence type="ECO:0000256" key="1">
    <source>
        <dbReference type="SAM" id="Phobius"/>
    </source>
</evidence>
<gene>
    <name evidence="2" type="ORF">PGTUg99_002169</name>
</gene>
<comment type="caution">
    <text evidence="2">The sequence shown here is derived from an EMBL/GenBank/DDBJ whole genome shotgun (WGS) entry which is preliminary data.</text>
</comment>
<keyword evidence="1" id="KW-1133">Transmembrane helix</keyword>
<name>A0A5B0Q0E8_PUCGR</name>
<dbReference type="Proteomes" id="UP000325313">
    <property type="component" value="Unassembled WGS sequence"/>
</dbReference>
<accession>A0A5B0Q0E8</accession>
<feature type="transmembrane region" description="Helical" evidence="1">
    <location>
        <begin position="30"/>
        <end position="49"/>
    </location>
</feature>
<proteinExistence type="predicted"/>
<feature type="transmembrane region" description="Helical" evidence="1">
    <location>
        <begin position="6"/>
        <end position="23"/>
    </location>
</feature>
<keyword evidence="1" id="KW-0812">Transmembrane</keyword>
<organism evidence="2 3">
    <name type="scientific">Puccinia graminis f. sp. tritici</name>
    <dbReference type="NCBI Taxonomy" id="56615"/>
    <lineage>
        <taxon>Eukaryota</taxon>
        <taxon>Fungi</taxon>
        <taxon>Dikarya</taxon>
        <taxon>Basidiomycota</taxon>
        <taxon>Pucciniomycotina</taxon>
        <taxon>Pucciniomycetes</taxon>
        <taxon>Pucciniales</taxon>
        <taxon>Pucciniaceae</taxon>
        <taxon>Puccinia</taxon>
    </lineage>
</organism>
<protein>
    <submittedName>
        <fullName evidence="2">Uncharacterized protein</fullName>
    </submittedName>
</protein>
<dbReference type="EMBL" id="VDEP01000310">
    <property type="protein sequence ID" value="KAA1106672.1"/>
    <property type="molecule type" value="Genomic_DNA"/>
</dbReference>
<keyword evidence="1" id="KW-0472">Membrane</keyword>
<reference evidence="2 3" key="1">
    <citation type="submission" date="2019-05" db="EMBL/GenBank/DDBJ databases">
        <title>Emergence of the Ug99 lineage of the wheat stem rust pathogen through somatic hybridization.</title>
        <authorList>
            <person name="Li F."/>
            <person name="Upadhyaya N.M."/>
            <person name="Sperschneider J."/>
            <person name="Matny O."/>
            <person name="Nguyen-Phuc H."/>
            <person name="Mago R."/>
            <person name="Raley C."/>
            <person name="Miller M.E."/>
            <person name="Silverstein K.A.T."/>
            <person name="Henningsen E."/>
            <person name="Hirsch C.D."/>
            <person name="Visser B."/>
            <person name="Pretorius Z.A."/>
            <person name="Steffenson B.J."/>
            <person name="Schwessinger B."/>
            <person name="Dodds P.N."/>
            <person name="Figueroa M."/>
        </authorList>
    </citation>
    <scope>NUCLEOTIDE SEQUENCE [LARGE SCALE GENOMIC DNA]</scope>
    <source>
        <strain evidence="2 3">Ug99</strain>
    </source>
</reference>
<evidence type="ECO:0000313" key="2">
    <source>
        <dbReference type="EMBL" id="KAA1106672.1"/>
    </source>
</evidence>
<dbReference type="AlphaFoldDB" id="A0A5B0Q0E8"/>
<evidence type="ECO:0000313" key="3">
    <source>
        <dbReference type="Proteomes" id="UP000325313"/>
    </source>
</evidence>
<sequence>MIIALGFNFCTSLIVVVKIRLLLIETYWQVTLSSLIAVTCVLLSLSLLIQSVTNAHPTLAMLPKDFCLTIAQAPDSD</sequence>